<organism evidence="2 3">
    <name type="scientific">Botrytis deweyae</name>
    <dbReference type="NCBI Taxonomy" id="2478750"/>
    <lineage>
        <taxon>Eukaryota</taxon>
        <taxon>Fungi</taxon>
        <taxon>Dikarya</taxon>
        <taxon>Ascomycota</taxon>
        <taxon>Pezizomycotina</taxon>
        <taxon>Leotiomycetes</taxon>
        <taxon>Helotiales</taxon>
        <taxon>Sclerotiniaceae</taxon>
        <taxon>Botrytis</taxon>
    </lineage>
</organism>
<reference evidence="2 3" key="1">
    <citation type="journal article" date="2020" name="Genome Biol. Evol.">
        <title>Comparative genomics of Sclerotiniaceae.</title>
        <authorList>
            <person name="Valero Jimenez C.A."/>
            <person name="Steentjes M."/>
            <person name="Scholten O.E."/>
            <person name="Van Kan J.A.L."/>
        </authorList>
    </citation>
    <scope>NUCLEOTIDE SEQUENCE [LARGE SCALE GENOMIC DNA]</scope>
    <source>
        <strain evidence="2 3">B1</strain>
    </source>
</reference>
<dbReference type="Pfam" id="PF09458">
    <property type="entry name" value="H_lectin"/>
    <property type="match status" value="1"/>
</dbReference>
<dbReference type="InterPro" id="IPR019019">
    <property type="entry name" value="H-type_lectin_domain"/>
</dbReference>
<dbReference type="SUPFAM" id="SSF141086">
    <property type="entry name" value="Agglutinin HPA-like"/>
    <property type="match status" value="1"/>
</dbReference>
<evidence type="ECO:0000313" key="3">
    <source>
        <dbReference type="Proteomes" id="UP000783213"/>
    </source>
</evidence>
<feature type="domain" description="H-type lectin" evidence="1">
    <location>
        <begin position="174"/>
        <end position="236"/>
    </location>
</feature>
<proteinExistence type="predicted"/>
<evidence type="ECO:0000313" key="2">
    <source>
        <dbReference type="EMBL" id="KAF7938994.1"/>
    </source>
</evidence>
<sequence>MTVWLSLHGAGVIKPAESSFNITPGEIGSVLRPTDVNALTGSIIFPMPNLPQNALNFVSIEVSFTACNARVDEVAIICDGYKAFQKKSLRKIRDFNTKVSLPDGNIDGLTRGLALSIQVEFQTVSASLEFRWAGLEIAVSPTLPVASPRCESGTWNVMDVRPWDEPREKTEGWIGFSKEFESPPIVMLSLTGVDIGNEANSRVKVYTSEVTSHGFTVHADSWGNTKLYSCGASWIALGH</sequence>
<keyword evidence="3" id="KW-1185">Reference proteome</keyword>
<name>A0ABQ7J168_9HELO</name>
<comment type="caution">
    <text evidence="2">The sequence shown here is derived from an EMBL/GenBank/DDBJ whole genome shotgun (WGS) entry which is preliminary data.</text>
</comment>
<protein>
    <recommendedName>
        <fullName evidence="1">H-type lectin domain-containing protein</fullName>
    </recommendedName>
</protein>
<accession>A0ABQ7J168</accession>
<evidence type="ECO:0000259" key="1">
    <source>
        <dbReference type="Pfam" id="PF09458"/>
    </source>
</evidence>
<gene>
    <name evidence="2" type="ORF">EAE98_001330</name>
</gene>
<dbReference type="Proteomes" id="UP000783213">
    <property type="component" value="Unassembled WGS sequence"/>
</dbReference>
<dbReference type="RefSeq" id="XP_038815215.1">
    <property type="nucleotide sequence ID" value="XM_038948949.1"/>
</dbReference>
<dbReference type="Gene3D" id="2.60.40.2080">
    <property type="match status" value="1"/>
</dbReference>
<dbReference type="GeneID" id="62228104"/>
<dbReference type="EMBL" id="RCSX01000002">
    <property type="protein sequence ID" value="KAF7938994.1"/>
    <property type="molecule type" value="Genomic_DNA"/>
</dbReference>
<dbReference type="InterPro" id="IPR037221">
    <property type="entry name" value="H-type_lectin_dom_sf"/>
</dbReference>